<keyword evidence="11" id="KW-0812">Transmembrane</keyword>
<keyword evidence="13" id="KW-1185">Reference proteome</keyword>
<dbReference type="CDD" id="cd11041">
    <property type="entry name" value="CYP503A1-like"/>
    <property type="match status" value="1"/>
</dbReference>
<evidence type="ECO:0000256" key="11">
    <source>
        <dbReference type="SAM" id="Phobius"/>
    </source>
</evidence>
<dbReference type="InterPro" id="IPR002403">
    <property type="entry name" value="Cyt_P450_E_grp-IV"/>
</dbReference>
<evidence type="ECO:0000256" key="7">
    <source>
        <dbReference type="ARBA" id="ARBA00023033"/>
    </source>
</evidence>
<dbReference type="OrthoDB" id="1844152at2759"/>
<comment type="similarity">
    <text evidence="2 9">Belongs to the cytochrome P450 family.</text>
</comment>
<evidence type="ECO:0000256" key="4">
    <source>
        <dbReference type="ARBA" id="ARBA00022723"/>
    </source>
</evidence>
<keyword evidence="5 9" id="KW-0560">Oxidoreductase</keyword>
<keyword evidence="11" id="KW-0472">Membrane</keyword>
<dbReference type="Gene3D" id="1.10.630.10">
    <property type="entry name" value="Cytochrome P450"/>
    <property type="match status" value="1"/>
</dbReference>
<keyword evidence="3 8" id="KW-0349">Heme</keyword>
<name>A0A9P4M6H2_9PEZI</name>
<dbReference type="InterPro" id="IPR017972">
    <property type="entry name" value="Cyt_P450_CS"/>
</dbReference>
<proteinExistence type="inferred from homology"/>
<feature type="transmembrane region" description="Helical" evidence="11">
    <location>
        <begin position="12"/>
        <end position="30"/>
    </location>
</feature>
<dbReference type="GO" id="GO:0004497">
    <property type="term" value="F:monooxygenase activity"/>
    <property type="evidence" value="ECO:0007669"/>
    <property type="project" value="UniProtKB-KW"/>
</dbReference>
<keyword evidence="7 9" id="KW-0503">Monooxygenase</keyword>
<dbReference type="InterPro" id="IPR001128">
    <property type="entry name" value="Cyt_P450"/>
</dbReference>
<evidence type="ECO:0000313" key="12">
    <source>
        <dbReference type="EMBL" id="KAF2099268.1"/>
    </source>
</evidence>
<comment type="caution">
    <text evidence="12">The sequence shown here is derived from an EMBL/GenBank/DDBJ whole genome shotgun (WGS) entry which is preliminary data.</text>
</comment>
<dbReference type="Proteomes" id="UP000799772">
    <property type="component" value="Unassembled WGS sequence"/>
</dbReference>
<keyword evidence="11" id="KW-1133">Transmembrane helix</keyword>
<dbReference type="InterPro" id="IPR036396">
    <property type="entry name" value="Cyt_P450_sf"/>
</dbReference>
<sequence length="561" mass="64013">MLSLAVRILTNPFILISLFITTIISIISWACKPTLVPKEIPWVGKPRSRIFPRTTASLLCFFNVRKIFDEGYRKYSQYGKAYIYPSYSGPPEVIIPRCDLPWLLDQPETVVSSEALQRDLMEGQYAFTDPQLLQFPFHSHILVRYLTRRVACLLPDIWDELQHAISTTWGFNNVEWRDICVWDNMMSIIASTSNRMFVGKPLCRNEDYLSNAIAFANDVTLSVTALSLVPSFLKPLLGPLITLPNHYHYHRTARHTLPIIKDRLMHMRRKQFDPTYKWTEPNDYITWHIQQAMSENIGEELDPIRIARRLMPINFAAIHTTALTITNAIFDIFSGPNASFVVESLREEAERVYAECNGHWTKDAAAKLLRLDSALRESMRLSGFLTRSVFRKVVSPDGLTHPREGWTIPQGAWVAVDVISTHHDDSIYDFAGGYDPFRFSRPREEALSTTSSASNTPPPSTPQDSTCDSASDKDEVLWLKNQGMVSTSDTFLGFGAGRHSCPGRFFVAHELKMLLVYILINYDIEPMAQRPSNMWFGTNILPDMKATIRVRRRKGASPEDV</sequence>
<keyword evidence="4 8" id="KW-0479">Metal-binding</keyword>
<dbReference type="AlphaFoldDB" id="A0A9P4M6H2"/>
<gene>
    <name evidence="12" type="ORF">NA57DRAFT_37865</name>
</gene>
<dbReference type="PANTHER" id="PTHR46206:SF1">
    <property type="entry name" value="P450, PUTATIVE (EUROFUNG)-RELATED"/>
    <property type="match status" value="1"/>
</dbReference>
<accession>A0A9P4M6H2</accession>
<dbReference type="GO" id="GO:0016705">
    <property type="term" value="F:oxidoreductase activity, acting on paired donors, with incorporation or reduction of molecular oxygen"/>
    <property type="evidence" value="ECO:0007669"/>
    <property type="project" value="InterPro"/>
</dbReference>
<dbReference type="EMBL" id="ML978125">
    <property type="protein sequence ID" value="KAF2099268.1"/>
    <property type="molecule type" value="Genomic_DNA"/>
</dbReference>
<feature type="region of interest" description="Disordered" evidence="10">
    <location>
        <begin position="445"/>
        <end position="471"/>
    </location>
</feature>
<evidence type="ECO:0000256" key="10">
    <source>
        <dbReference type="SAM" id="MobiDB-lite"/>
    </source>
</evidence>
<evidence type="ECO:0000256" key="1">
    <source>
        <dbReference type="ARBA" id="ARBA00001971"/>
    </source>
</evidence>
<dbReference type="Pfam" id="PF00067">
    <property type="entry name" value="p450"/>
    <property type="match status" value="2"/>
</dbReference>
<protein>
    <submittedName>
        <fullName evidence="12">P450 monooxygenase</fullName>
    </submittedName>
</protein>
<feature type="binding site" description="axial binding residue" evidence="8">
    <location>
        <position position="501"/>
    </location>
    <ligand>
        <name>heme</name>
        <dbReference type="ChEBI" id="CHEBI:30413"/>
    </ligand>
    <ligandPart>
        <name>Fe</name>
        <dbReference type="ChEBI" id="CHEBI:18248"/>
    </ligandPart>
</feature>
<dbReference type="GO" id="GO:0005506">
    <property type="term" value="F:iron ion binding"/>
    <property type="evidence" value="ECO:0007669"/>
    <property type="project" value="InterPro"/>
</dbReference>
<evidence type="ECO:0000256" key="9">
    <source>
        <dbReference type="RuleBase" id="RU000461"/>
    </source>
</evidence>
<dbReference type="PROSITE" id="PS00086">
    <property type="entry name" value="CYTOCHROME_P450"/>
    <property type="match status" value="1"/>
</dbReference>
<evidence type="ECO:0000256" key="8">
    <source>
        <dbReference type="PIRSR" id="PIRSR602403-1"/>
    </source>
</evidence>
<comment type="cofactor">
    <cofactor evidence="1 8">
        <name>heme</name>
        <dbReference type="ChEBI" id="CHEBI:30413"/>
    </cofactor>
</comment>
<keyword evidence="6 8" id="KW-0408">Iron</keyword>
<evidence type="ECO:0000313" key="13">
    <source>
        <dbReference type="Proteomes" id="UP000799772"/>
    </source>
</evidence>
<organism evidence="12 13">
    <name type="scientific">Rhizodiscina lignyota</name>
    <dbReference type="NCBI Taxonomy" id="1504668"/>
    <lineage>
        <taxon>Eukaryota</taxon>
        <taxon>Fungi</taxon>
        <taxon>Dikarya</taxon>
        <taxon>Ascomycota</taxon>
        <taxon>Pezizomycotina</taxon>
        <taxon>Dothideomycetes</taxon>
        <taxon>Pleosporomycetidae</taxon>
        <taxon>Aulographales</taxon>
        <taxon>Rhizodiscinaceae</taxon>
        <taxon>Rhizodiscina</taxon>
    </lineage>
</organism>
<dbReference type="PANTHER" id="PTHR46206">
    <property type="entry name" value="CYTOCHROME P450"/>
    <property type="match status" value="1"/>
</dbReference>
<evidence type="ECO:0000256" key="6">
    <source>
        <dbReference type="ARBA" id="ARBA00023004"/>
    </source>
</evidence>
<evidence type="ECO:0000256" key="3">
    <source>
        <dbReference type="ARBA" id="ARBA00022617"/>
    </source>
</evidence>
<dbReference type="GO" id="GO:0020037">
    <property type="term" value="F:heme binding"/>
    <property type="evidence" value="ECO:0007669"/>
    <property type="project" value="InterPro"/>
</dbReference>
<evidence type="ECO:0000256" key="5">
    <source>
        <dbReference type="ARBA" id="ARBA00023002"/>
    </source>
</evidence>
<reference evidence="12" key="1">
    <citation type="journal article" date="2020" name="Stud. Mycol.">
        <title>101 Dothideomycetes genomes: a test case for predicting lifestyles and emergence of pathogens.</title>
        <authorList>
            <person name="Haridas S."/>
            <person name="Albert R."/>
            <person name="Binder M."/>
            <person name="Bloem J."/>
            <person name="Labutti K."/>
            <person name="Salamov A."/>
            <person name="Andreopoulos B."/>
            <person name="Baker S."/>
            <person name="Barry K."/>
            <person name="Bills G."/>
            <person name="Bluhm B."/>
            <person name="Cannon C."/>
            <person name="Castanera R."/>
            <person name="Culley D."/>
            <person name="Daum C."/>
            <person name="Ezra D."/>
            <person name="Gonzalez J."/>
            <person name="Henrissat B."/>
            <person name="Kuo A."/>
            <person name="Liang C."/>
            <person name="Lipzen A."/>
            <person name="Lutzoni F."/>
            <person name="Magnuson J."/>
            <person name="Mondo S."/>
            <person name="Nolan M."/>
            <person name="Ohm R."/>
            <person name="Pangilinan J."/>
            <person name="Park H.-J."/>
            <person name="Ramirez L."/>
            <person name="Alfaro M."/>
            <person name="Sun H."/>
            <person name="Tritt A."/>
            <person name="Yoshinaga Y."/>
            <person name="Zwiers L.-H."/>
            <person name="Turgeon B."/>
            <person name="Goodwin S."/>
            <person name="Spatafora J."/>
            <person name="Crous P."/>
            <person name="Grigoriev I."/>
        </authorList>
    </citation>
    <scope>NUCLEOTIDE SEQUENCE</scope>
    <source>
        <strain evidence="12">CBS 133067</strain>
    </source>
</reference>
<evidence type="ECO:0000256" key="2">
    <source>
        <dbReference type="ARBA" id="ARBA00010617"/>
    </source>
</evidence>
<dbReference type="SUPFAM" id="SSF48264">
    <property type="entry name" value="Cytochrome P450"/>
    <property type="match status" value="1"/>
</dbReference>
<dbReference type="PRINTS" id="PR00465">
    <property type="entry name" value="EP450IV"/>
</dbReference>